<feature type="binding site" evidence="7">
    <location>
        <position position="520"/>
    </location>
    <ligand>
        <name>Zn(2+)</name>
        <dbReference type="ChEBI" id="CHEBI:29105"/>
        <label>2</label>
    </ligand>
</feature>
<feature type="binding site" evidence="7">
    <location>
        <position position="507"/>
    </location>
    <ligand>
        <name>Zn(2+)</name>
        <dbReference type="ChEBI" id="CHEBI:29105"/>
        <label>1</label>
    </ligand>
</feature>
<feature type="compositionally biased region" description="Polar residues" evidence="10">
    <location>
        <begin position="182"/>
        <end position="218"/>
    </location>
</feature>
<evidence type="ECO:0000256" key="9">
    <source>
        <dbReference type="RuleBase" id="RU361213"/>
    </source>
</evidence>
<comment type="similarity">
    <text evidence="2 9">Belongs to the ING family.</text>
</comment>
<feature type="binding site" evidence="7">
    <location>
        <position position="525"/>
    </location>
    <ligand>
        <name>Zn(2+)</name>
        <dbReference type="ChEBI" id="CHEBI:29105"/>
        <label>2</label>
    </ligand>
</feature>
<feature type="binding site" evidence="7">
    <location>
        <position position="534"/>
    </location>
    <ligand>
        <name>Zn(2+)</name>
        <dbReference type="ChEBI" id="CHEBI:29105"/>
        <label>1</label>
    </ligand>
</feature>
<keyword evidence="13" id="KW-1185">Reference proteome</keyword>
<protein>
    <recommendedName>
        <fullName evidence="9">Chromatin modification-related protein</fullName>
    </recommendedName>
</protein>
<proteinExistence type="inferred from homology"/>
<accession>A0AAD9L8H0</accession>
<feature type="compositionally biased region" description="Polar residues" evidence="10">
    <location>
        <begin position="344"/>
        <end position="355"/>
    </location>
</feature>
<evidence type="ECO:0000256" key="3">
    <source>
        <dbReference type="ARBA" id="ARBA00022723"/>
    </source>
</evidence>
<evidence type="ECO:0000256" key="8">
    <source>
        <dbReference type="PROSITE-ProRule" id="PRU00146"/>
    </source>
</evidence>
<comment type="domain">
    <text evidence="9">The PHD-type zinc finger mediates the binding to H3K4me3.</text>
</comment>
<evidence type="ECO:0000256" key="5">
    <source>
        <dbReference type="ARBA" id="ARBA00022833"/>
    </source>
</evidence>
<dbReference type="InterPro" id="IPR013083">
    <property type="entry name" value="Znf_RING/FYVE/PHD"/>
</dbReference>
<feature type="domain" description="PHD-type" evidence="11">
    <location>
        <begin position="504"/>
        <end position="553"/>
    </location>
</feature>
<dbReference type="Proteomes" id="UP001182556">
    <property type="component" value="Unassembled WGS sequence"/>
</dbReference>
<reference evidence="12" key="1">
    <citation type="submission" date="2023-02" db="EMBL/GenBank/DDBJ databases">
        <title>Identification and recombinant expression of a fungal hydrolase from Papiliotrema laurentii that hydrolyzes apple cutin and clears colloidal polyester polyurethane.</title>
        <authorList>
            <consortium name="DOE Joint Genome Institute"/>
            <person name="Roman V.A."/>
            <person name="Bojanowski C."/>
            <person name="Crable B.R."/>
            <person name="Wagner D.N."/>
            <person name="Hung C.S."/>
            <person name="Nadeau L.J."/>
            <person name="Schratz L."/>
            <person name="Haridas S."/>
            <person name="Pangilinan J."/>
            <person name="Lipzen A."/>
            <person name="Na H."/>
            <person name="Yan M."/>
            <person name="Ng V."/>
            <person name="Grigoriev I.V."/>
            <person name="Spatafora J.W."/>
            <person name="Barlow D."/>
            <person name="Biffinger J."/>
            <person name="Kelley-Loughnane N."/>
            <person name="Varaljay V.A."/>
            <person name="Crookes-Goodson W.J."/>
        </authorList>
    </citation>
    <scope>NUCLEOTIDE SEQUENCE</scope>
    <source>
        <strain evidence="12">5307AH</strain>
    </source>
</reference>
<dbReference type="EMBL" id="JAODAN010000001">
    <property type="protein sequence ID" value="KAK1927186.1"/>
    <property type="molecule type" value="Genomic_DNA"/>
</dbReference>
<comment type="subcellular location">
    <subcellularLocation>
        <location evidence="1 9">Nucleus</location>
    </subcellularLocation>
</comment>
<dbReference type="InterPro" id="IPR019787">
    <property type="entry name" value="Znf_PHD-finger"/>
</dbReference>
<feature type="binding site" evidence="7">
    <location>
        <position position="531"/>
    </location>
    <ligand>
        <name>Zn(2+)</name>
        <dbReference type="ChEBI" id="CHEBI:29105"/>
        <label>1</label>
    </ligand>
</feature>
<dbReference type="GO" id="GO:0006355">
    <property type="term" value="P:regulation of DNA-templated transcription"/>
    <property type="evidence" value="ECO:0007669"/>
    <property type="project" value="TreeGrafter"/>
</dbReference>
<evidence type="ECO:0000313" key="13">
    <source>
        <dbReference type="Proteomes" id="UP001182556"/>
    </source>
</evidence>
<dbReference type="SUPFAM" id="SSF57903">
    <property type="entry name" value="FYVE/PHD zinc finger"/>
    <property type="match status" value="1"/>
</dbReference>
<keyword evidence="9" id="KW-0156">Chromatin regulator</keyword>
<dbReference type="SMART" id="SM00249">
    <property type="entry name" value="PHD"/>
    <property type="match status" value="1"/>
</dbReference>
<keyword evidence="3 7" id="KW-0479">Metal-binding</keyword>
<dbReference type="SMART" id="SM01408">
    <property type="entry name" value="ING"/>
    <property type="match status" value="1"/>
</dbReference>
<dbReference type="CDD" id="cd15587">
    <property type="entry name" value="PHD_Yng1p_like"/>
    <property type="match status" value="1"/>
</dbReference>
<organism evidence="12 13">
    <name type="scientific">Papiliotrema laurentii</name>
    <name type="common">Cryptococcus laurentii</name>
    <dbReference type="NCBI Taxonomy" id="5418"/>
    <lineage>
        <taxon>Eukaryota</taxon>
        <taxon>Fungi</taxon>
        <taxon>Dikarya</taxon>
        <taxon>Basidiomycota</taxon>
        <taxon>Agaricomycotina</taxon>
        <taxon>Tremellomycetes</taxon>
        <taxon>Tremellales</taxon>
        <taxon>Rhynchogastremaceae</taxon>
        <taxon>Papiliotrema</taxon>
    </lineage>
</organism>
<dbReference type="Gene3D" id="6.10.140.1740">
    <property type="match status" value="2"/>
</dbReference>
<feature type="compositionally biased region" description="Polar residues" evidence="10">
    <location>
        <begin position="316"/>
        <end position="326"/>
    </location>
</feature>
<keyword evidence="6 9" id="KW-0539">Nucleus</keyword>
<dbReference type="InterPro" id="IPR024610">
    <property type="entry name" value="ING_N_histone-binding"/>
</dbReference>
<feature type="compositionally biased region" description="Polar residues" evidence="10">
    <location>
        <begin position="7"/>
        <end position="20"/>
    </location>
</feature>
<evidence type="ECO:0000256" key="7">
    <source>
        <dbReference type="PIRSR" id="PIRSR628651-51"/>
    </source>
</evidence>
<feature type="compositionally biased region" description="Low complexity" evidence="10">
    <location>
        <begin position="25"/>
        <end position="36"/>
    </location>
</feature>
<keyword evidence="4 8" id="KW-0863">Zinc-finger</keyword>
<feature type="compositionally biased region" description="Low complexity" evidence="10">
    <location>
        <begin position="162"/>
        <end position="175"/>
    </location>
</feature>
<dbReference type="PANTHER" id="PTHR10333">
    <property type="entry name" value="INHIBITOR OF GROWTH PROTEIN"/>
    <property type="match status" value="1"/>
</dbReference>
<dbReference type="InterPro" id="IPR011011">
    <property type="entry name" value="Znf_FYVE_PHD"/>
</dbReference>
<name>A0AAD9L8H0_PAPLA</name>
<dbReference type="AlphaFoldDB" id="A0AAD9L8H0"/>
<dbReference type="InterPro" id="IPR001965">
    <property type="entry name" value="Znf_PHD"/>
</dbReference>
<evidence type="ECO:0000256" key="6">
    <source>
        <dbReference type="ARBA" id="ARBA00023242"/>
    </source>
</evidence>
<feature type="region of interest" description="Disordered" evidence="10">
    <location>
        <begin position="1"/>
        <end position="85"/>
    </location>
</feature>
<evidence type="ECO:0000256" key="1">
    <source>
        <dbReference type="ARBA" id="ARBA00004123"/>
    </source>
</evidence>
<evidence type="ECO:0000313" key="12">
    <source>
        <dbReference type="EMBL" id="KAK1927186.1"/>
    </source>
</evidence>
<evidence type="ECO:0000259" key="11">
    <source>
        <dbReference type="PROSITE" id="PS50016"/>
    </source>
</evidence>
<comment type="subunit">
    <text evidence="9">Component of an histone acetyltransferase complex. Interacts with H3K4me3 and to a lesser extent with H3K4me2.</text>
</comment>
<feature type="region of interest" description="Disordered" evidence="10">
    <location>
        <begin position="259"/>
        <end position="369"/>
    </location>
</feature>
<dbReference type="GO" id="GO:0000785">
    <property type="term" value="C:chromatin"/>
    <property type="evidence" value="ECO:0007669"/>
    <property type="project" value="UniProtKB-ARBA"/>
</dbReference>
<feature type="binding site" evidence="7">
    <location>
        <position position="547"/>
    </location>
    <ligand>
        <name>Zn(2+)</name>
        <dbReference type="ChEBI" id="CHEBI:29105"/>
        <label>2</label>
    </ligand>
</feature>
<evidence type="ECO:0000256" key="10">
    <source>
        <dbReference type="SAM" id="MobiDB-lite"/>
    </source>
</evidence>
<gene>
    <name evidence="12" type="ORF">DB88DRAFT_477086</name>
</gene>
<feature type="region of interest" description="Disordered" evidence="10">
    <location>
        <begin position="558"/>
        <end position="583"/>
    </location>
</feature>
<feature type="compositionally biased region" description="Acidic residues" evidence="10">
    <location>
        <begin position="49"/>
        <end position="62"/>
    </location>
</feature>
<evidence type="ECO:0000256" key="2">
    <source>
        <dbReference type="ARBA" id="ARBA00010210"/>
    </source>
</evidence>
<dbReference type="GO" id="GO:0008270">
    <property type="term" value="F:zinc ion binding"/>
    <property type="evidence" value="ECO:0007669"/>
    <property type="project" value="UniProtKB-KW"/>
</dbReference>
<dbReference type="Pfam" id="PF12998">
    <property type="entry name" value="ING"/>
    <property type="match status" value="2"/>
</dbReference>
<dbReference type="InterPro" id="IPR019786">
    <property type="entry name" value="Zinc_finger_PHD-type_CS"/>
</dbReference>
<dbReference type="PROSITE" id="PS50016">
    <property type="entry name" value="ZF_PHD_2"/>
    <property type="match status" value="1"/>
</dbReference>
<keyword evidence="5 7" id="KW-0862">Zinc</keyword>
<feature type="binding site" evidence="7">
    <location>
        <position position="509"/>
    </location>
    <ligand>
        <name>Zn(2+)</name>
        <dbReference type="ChEBI" id="CHEBI:29105"/>
        <label>1</label>
    </ligand>
</feature>
<comment type="function">
    <text evidence="9">Component of an histone acetyltransferase complex.</text>
</comment>
<feature type="binding site" evidence="7">
    <location>
        <position position="550"/>
    </location>
    <ligand>
        <name>Zn(2+)</name>
        <dbReference type="ChEBI" id="CHEBI:29105"/>
        <label>2</label>
    </ligand>
</feature>
<sequence>MPRKSLAASSSRVATSTPATRQKRSAPTTSPSSTLRPSKRPRRAKVDPADDAEPETLNDDQVESTSVTAGDGGDAAQHNPPLGSIIPEDEMVKLEGEAELEAWQDFVMDHYEMVEQLPLELHRNFRLLRELDDDCTAQTTKLHELIRDYVGIRLGKSFKLNPAPTEAAPEAAPDPGARSQVAPDNSVDTTVQPGQADTSEQSQANNESEGHATTNAGDPSSAPGQAIAQISDEPSLALSIEAPSDHVQAPSDHVQAPIDQLQAPPVSICSDPGVSAGRSPIAPPTPPAVDEEVHSAEDLGVPQPDGQGGLLLSPRPNDTSHLTTAPHSLPFPPATDKQEEVPASQAQEGTQNADTAASEPEKKHTSMDLLPEIGKLMREIVRNGEEKYAVALGAYNAIDRHIRALDSALSAQEASILLGLRPDTNPSAAVDTSLNLPADGNAVVENEDGEVAIGLGGGGGRKSRKNKKGRKKAADVEEEVAAPIGKGGFPYIDLTGYEIDPYEPKFCYCRQASHGQMVGCENDDCPYEWFHLQCVGLTQVPAAAWWCNECKPRPGAGMGGAGTVAPRTGPAAEKKRSKASRKK</sequence>
<dbReference type="Gene3D" id="3.30.40.10">
    <property type="entry name" value="Zinc/RING finger domain, C3HC4 (zinc finger)"/>
    <property type="match status" value="1"/>
</dbReference>
<feature type="region of interest" description="Disordered" evidence="10">
    <location>
        <begin position="455"/>
        <end position="474"/>
    </location>
</feature>
<feature type="region of interest" description="Disordered" evidence="10">
    <location>
        <begin position="161"/>
        <end position="226"/>
    </location>
</feature>
<comment type="caution">
    <text evidence="12">The sequence shown here is derived from an EMBL/GenBank/DDBJ whole genome shotgun (WGS) entry which is preliminary data.</text>
</comment>
<dbReference type="GO" id="GO:0006325">
    <property type="term" value="P:chromatin organization"/>
    <property type="evidence" value="ECO:0007669"/>
    <property type="project" value="UniProtKB-KW"/>
</dbReference>
<dbReference type="GO" id="GO:0005634">
    <property type="term" value="C:nucleus"/>
    <property type="evidence" value="ECO:0007669"/>
    <property type="project" value="UniProtKB-SubCell"/>
</dbReference>
<dbReference type="PROSITE" id="PS01359">
    <property type="entry name" value="ZF_PHD_1"/>
    <property type="match status" value="1"/>
</dbReference>
<feature type="compositionally biased region" description="Basic residues" evidence="10">
    <location>
        <begin position="461"/>
        <end position="471"/>
    </location>
</feature>
<dbReference type="InterPro" id="IPR028651">
    <property type="entry name" value="ING_fam"/>
</dbReference>
<evidence type="ECO:0000256" key="4">
    <source>
        <dbReference type="ARBA" id="ARBA00022771"/>
    </source>
</evidence>